<gene>
    <name evidence="3" type="ORF">CLV79_106162</name>
    <name evidence="4" type="ORF">LOS8367_02218</name>
</gene>
<feature type="region of interest" description="Disordered" evidence="1">
    <location>
        <begin position="93"/>
        <end position="121"/>
    </location>
</feature>
<keyword evidence="6" id="KW-1185">Reference proteome</keyword>
<feature type="region of interest" description="Disordered" evidence="1">
    <location>
        <begin position="1"/>
        <end position="33"/>
    </location>
</feature>
<dbReference type="Proteomes" id="UP000193495">
    <property type="component" value="Unassembled WGS sequence"/>
</dbReference>
<sequence length="367" mass="39885">MNLGDVRESRSRTPCPPSGIAARDRNHGPEPLPEWVPQAVRHYLEHVEGGAPIRVLARRSEVHASTVLRQVRQLENRRDDPLIDAALRRLSRRFKPAPPEENAMSCHDPKGPRPQTGEENGPAEAMRVLRRMAEPGAVLALAPEMQIAAVLREGPQGATQRLARLDRALAETLALRGWIAAQEDTGRVARYRITAQGRAALRGAGAEMQAGFAEAATGFEPAPGASRMAPFEGPLTLLARRRDRDGRPFLGRELVAAGERLREDFELTQVGPRVTQDWSRYLTGGCEGGAGCGQAPSGARDRLAAALADLGPGLGDVALRCCCYLEGMESLERRMGWSARSGKIVLRIALERLRRHYDASGGGEMIG</sequence>
<feature type="domain" description="DUF6456" evidence="2">
    <location>
        <begin position="229"/>
        <end position="358"/>
    </location>
</feature>
<dbReference type="EMBL" id="FWFY01000006">
    <property type="protein sequence ID" value="SLN49741.1"/>
    <property type="molecule type" value="Genomic_DNA"/>
</dbReference>
<evidence type="ECO:0000313" key="3">
    <source>
        <dbReference type="EMBL" id="PSK86154.1"/>
    </source>
</evidence>
<feature type="compositionally biased region" description="Basic and acidic residues" evidence="1">
    <location>
        <begin position="1"/>
        <end position="11"/>
    </location>
</feature>
<evidence type="ECO:0000256" key="1">
    <source>
        <dbReference type="SAM" id="MobiDB-lite"/>
    </source>
</evidence>
<dbReference type="Pfam" id="PF20057">
    <property type="entry name" value="DUF6456"/>
    <property type="match status" value="1"/>
</dbReference>
<protein>
    <recommendedName>
        <fullName evidence="2">DUF6456 domain-containing protein</fullName>
    </recommendedName>
</protein>
<accession>A0A1X6ZFH4</accession>
<reference evidence="3 6" key="2">
    <citation type="submission" date="2018-03" db="EMBL/GenBank/DDBJ databases">
        <title>Genomic Encyclopedia of Archaeal and Bacterial Type Strains, Phase II (KMG-II): from individual species to whole genera.</title>
        <authorList>
            <person name="Goeker M."/>
        </authorList>
    </citation>
    <scope>NUCLEOTIDE SEQUENCE [LARGE SCALE GENOMIC DNA]</scope>
    <source>
        <strain evidence="3 6">DSM 29956</strain>
    </source>
</reference>
<dbReference type="EMBL" id="PYGB01000006">
    <property type="protein sequence ID" value="PSK86154.1"/>
    <property type="molecule type" value="Genomic_DNA"/>
</dbReference>
<evidence type="ECO:0000313" key="6">
    <source>
        <dbReference type="Proteomes" id="UP000240624"/>
    </source>
</evidence>
<evidence type="ECO:0000313" key="5">
    <source>
        <dbReference type="Proteomes" id="UP000193495"/>
    </source>
</evidence>
<proteinExistence type="predicted"/>
<organism evidence="4 5">
    <name type="scientific">Limimaricola soesokkakensis</name>
    <dbReference type="NCBI Taxonomy" id="1343159"/>
    <lineage>
        <taxon>Bacteria</taxon>
        <taxon>Pseudomonadati</taxon>
        <taxon>Pseudomonadota</taxon>
        <taxon>Alphaproteobacteria</taxon>
        <taxon>Rhodobacterales</taxon>
        <taxon>Paracoccaceae</taxon>
        <taxon>Limimaricola</taxon>
    </lineage>
</organism>
<reference evidence="4 5" key="1">
    <citation type="submission" date="2017-03" db="EMBL/GenBank/DDBJ databases">
        <authorList>
            <person name="Afonso C.L."/>
            <person name="Miller P.J."/>
            <person name="Scott M.A."/>
            <person name="Spackman E."/>
            <person name="Goraichik I."/>
            <person name="Dimitrov K.M."/>
            <person name="Suarez D.L."/>
            <person name="Swayne D.E."/>
        </authorList>
    </citation>
    <scope>NUCLEOTIDE SEQUENCE [LARGE SCALE GENOMIC DNA]</scope>
    <source>
        <strain evidence="4 5">CECT 8367</strain>
    </source>
</reference>
<evidence type="ECO:0000313" key="4">
    <source>
        <dbReference type="EMBL" id="SLN49741.1"/>
    </source>
</evidence>
<name>A0A1X6ZFH4_9RHOB</name>
<dbReference type="AlphaFoldDB" id="A0A1X6ZFH4"/>
<dbReference type="InterPro" id="IPR045599">
    <property type="entry name" value="DUF6456"/>
</dbReference>
<evidence type="ECO:0000259" key="2">
    <source>
        <dbReference type="Pfam" id="PF20057"/>
    </source>
</evidence>
<dbReference type="Proteomes" id="UP000240624">
    <property type="component" value="Unassembled WGS sequence"/>
</dbReference>